<feature type="coiled-coil region" evidence="4">
    <location>
        <begin position="159"/>
        <end position="189"/>
    </location>
</feature>
<evidence type="ECO:0000256" key="2">
    <source>
        <dbReference type="ARBA" id="ARBA00022747"/>
    </source>
</evidence>
<dbReference type="GO" id="GO:0003677">
    <property type="term" value="F:DNA binding"/>
    <property type="evidence" value="ECO:0007669"/>
    <property type="project" value="UniProtKB-KW"/>
</dbReference>
<dbReference type="GO" id="GO:0009307">
    <property type="term" value="P:DNA restriction-modification system"/>
    <property type="evidence" value="ECO:0007669"/>
    <property type="project" value="UniProtKB-KW"/>
</dbReference>
<keyword evidence="4" id="KW-0175">Coiled coil</keyword>
<accession>A0A0P1LRA5</accession>
<evidence type="ECO:0000256" key="3">
    <source>
        <dbReference type="ARBA" id="ARBA00023125"/>
    </source>
</evidence>
<dbReference type="PANTHER" id="PTHR43140">
    <property type="entry name" value="TYPE-1 RESTRICTION ENZYME ECOKI SPECIFICITY PROTEIN"/>
    <property type="match status" value="1"/>
</dbReference>
<dbReference type="InterPro" id="IPR051212">
    <property type="entry name" value="Type-I_RE_S_subunit"/>
</dbReference>
<accession>A0A0P1M9Q0</accession>
<dbReference type="InterPro" id="IPR000055">
    <property type="entry name" value="Restrct_endonuc_typeI_TRD"/>
</dbReference>
<accession>A0A0N7MS35</accession>
<evidence type="ECO:0000313" key="9">
    <source>
        <dbReference type="Proteomes" id="UP000182200"/>
    </source>
</evidence>
<accession>A0A0P1NWY5</accession>
<organism evidence="7 8">
    <name type="scientific">Candidatus Kryptonium thompsonii</name>
    <dbReference type="NCBI Taxonomy" id="1633631"/>
    <lineage>
        <taxon>Bacteria</taxon>
        <taxon>Pseudomonadati</taxon>
        <taxon>Candidatus Kryptoniota</taxon>
        <taxon>Candidatus Kryptonium</taxon>
    </lineage>
</organism>
<evidence type="ECO:0000259" key="5">
    <source>
        <dbReference type="Pfam" id="PF01420"/>
    </source>
</evidence>
<accession>A0A0P1MIC7</accession>
<keyword evidence="9" id="KW-1185">Reference proteome</keyword>
<reference evidence="8 9" key="2">
    <citation type="submission" date="2015-11" db="EMBL/GenBank/DDBJ databases">
        <authorList>
            <person name="Varghese N."/>
        </authorList>
    </citation>
    <scope>NUCLEOTIDE SEQUENCE [LARGE SCALE GENOMIC DNA]</scope>
    <source>
        <strain evidence="6 9">JGI-8</strain>
    </source>
</reference>
<dbReference type="AlphaFoldDB" id="A0A0N7MS35"/>
<dbReference type="EMBL" id="FAOP01000005">
    <property type="protein sequence ID" value="CUU06102.1"/>
    <property type="molecule type" value="Genomic_DNA"/>
</dbReference>
<reference evidence="7" key="1">
    <citation type="submission" date="2015-11" db="EMBL/GenBank/DDBJ databases">
        <authorList>
            <person name="Zhang Y."/>
            <person name="Guo Z."/>
        </authorList>
    </citation>
    <scope>NUCLEOTIDE SEQUENCE [LARGE SCALE GENOMIC DNA]</scope>
    <source>
        <strain evidence="7">JGI-4</strain>
    </source>
</reference>
<dbReference type="STRING" id="1633631.GCA_001442925_01430"/>
<protein>
    <submittedName>
        <fullName evidence="7">Type I restriction enzyme, S subunit</fullName>
    </submittedName>
</protein>
<feature type="coiled-coil region" evidence="4">
    <location>
        <begin position="359"/>
        <end position="393"/>
    </location>
</feature>
<accession>A0A0S4N7G3</accession>
<evidence type="ECO:0000313" key="6">
    <source>
        <dbReference type="EMBL" id="CUS94391.1"/>
    </source>
</evidence>
<dbReference type="Proteomes" id="UP000182200">
    <property type="component" value="Unassembled WGS sequence"/>
</dbReference>
<dbReference type="SUPFAM" id="SSF116734">
    <property type="entry name" value="DNA methylase specificity domain"/>
    <property type="match status" value="2"/>
</dbReference>
<keyword evidence="2" id="KW-0680">Restriction system</keyword>
<comment type="similarity">
    <text evidence="1">Belongs to the type-I restriction system S methylase family.</text>
</comment>
<dbReference type="EMBL" id="CZVI01000048">
    <property type="protein sequence ID" value="CUS94391.1"/>
    <property type="molecule type" value="Genomic_DNA"/>
</dbReference>
<accession>A0A0N7MYE0</accession>
<evidence type="ECO:0000313" key="8">
    <source>
        <dbReference type="Proteomes" id="UP000182011"/>
    </source>
</evidence>
<dbReference type="Pfam" id="PF01420">
    <property type="entry name" value="Methylase_S"/>
    <property type="match status" value="2"/>
</dbReference>
<name>A0A0N7MS35_9BACT</name>
<feature type="domain" description="Type I restriction modification DNA specificity" evidence="5">
    <location>
        <begin position="9"/>
        <end position="185"/>
    </location>
</feature>
<feature type="domain" description="Type I restriction modification DNA specificity" evidence="5">
    <location>
        <begin position="210"/>
        <end position="377"/>
    </location>
</feature>
<dbReference type="Gene3D" id="3.90.220.20">
    <property type="entry name" value="DNA methylase specificity domains"/>
    <property type="match status" value="2"/>
</dbReference>
<gene>
    <name evidence="7" type="ORF">JGI4_01435</name>
    <name evidence="6" type="ORF">JGI8_01977</name>
</gene>
<dbReference type="RefSeq" id="WP_075426189.1">
    <property type="nucleotide sequence ID" value="NZ_CZVI01000048.1"/>
</dbReference>
<accession>A0A0P1LGQ1</accession>
<proteinExistence type="inferred from homology"/>
<evidence type="ECO:0000256" key="1">
    <source>
        <dbReference type="ARBA" id="ARBA00010923"/>
    </source>
</evidence>
<accession>A0A0P1M5V2</accession>
<evidence type="ECO:0000313" key="7">
    <source>
        <dbReference type="EMBL" id="CUU06102.1"/>
    </source>
</evidence>
<dbReference type="PANTHER" id="PTHR43140:SF1">
    <property type="entry name" value="TYPE I RESTRICTION ENZYME ECOKI SPECIFICITY SUBUNIT"/>
    <property type="match status" value="1"/>
</dbReference>
<dbReference type="Proteomes" id="UP000182011">
    <property type="component" value="Unassembled WGS sequence"/>
</dbReference>
<dbReference type="InterPro" id="IPR044946">
    <property type="entry name" value="Restrct_endonuc_typeI_TRD_sf"/>
</dbReference>
<evidence type="ECO:0000256" key="4">
    <source>
        <dbReference type="SAM" id="Coils"/>
    </source>
</evidence>
<sequence>MSEGPYKLPEGWRWVKLGEVATIERRTVDPRRFPQSTFYLYSIPAYDKGQSPEKLAGSQIGSTKIVIGPGMCLFSKLNPRIPRAWVVTEVPQDGVSVASTEFMPLRPNSSVLDLDYLGKLLVTEGFLSQVRSDVTGATGSRQRLKPEVVLNALIPLPPLSEQHRIVERIEELMERIREAKRLREEAKQDAERLWQAVLAETFPRPGDELPEDWRWVKLEEVAVIERHTKKPTDLPPELPYVGLEHVESGTGSVDIDKCPPVSSVSSQVYLYDESHVLYSKLRPYLNKVYLPEGKGACTTELLPLKPDPSRVDRHFLAWYLRSPGFVAYANAHTTGSRQPRVDLRALVTALIPLPPLSEQKRIVEHLEAVQERIRALKEAQAYTEAELKRLEQSILEKAFRGEL</sequence>
<keyword evidence="3" id="KW-0238">DNA-binding</keyword>
<dbReference type="OrthoDB" id="9798929at2"/>